<comment type="caution">
    <text evidence="1">The sequence shown here is derived from an EMBL/GenBank/DDBJ whole genome shotgun (WGS) entry which is preliminary data.</text>
</comment>
<reference evidence="1" key="1">
    <citation type="submission" date="2021-02" db="EMBL/GenBank/DDBJ databases">
        <title>Metagenome analyses of Stigonema ocellatum DSM 106950, Chlorogloea purpurea SAG 13.99 and Gomphosphaeria aponina DSM 107014.</title>
        <authorList>
            <person name="Marter P."/>
            <person name="Huang S."/>
        </authorList>
    </citation>
    <scope>NUCLEOTIDE SEQUENCE</scope>
    <source>
        <strain evidence="1">JP213</strain>
    </source>
</reference>
<dbReference type="Gene3D" id="3.30.2310.20">
    <property type="entry name" value="RelE-like"/>
    <property type="match status" value="1"/>
</dbReference>
<dbReference type="Proteomes" id="UP000767446">
    <property type="component" value="Unassembled WGS sequence"/>
</dbReference>
<sequence length="100" mass="12139">MRFKFKNKKLEELYTEEKNAHKYPHEVVDRFLKVIFIIDGMPDEQYLYKVKGLRFEKLKGERGKKGQHSIRLNKQWRLILTIEKDADGNFILVIEIEDYH</sequence>
<name>A0A941JQM1_9CHRO</name>
<protein>
    <submittedName>
        <fullName evidence="1">Type II toxin-antitoxin system RelE/ParE family toxin</fullName>
    </submittedName>
</protein>
<evidence type="ECO:0000313" key="2">
    <source>
        <dbReference type="Proteomes" id="UP000767446"/>
    </source>
</evidence>
<dbReference type="InterPro" id="IPR035093">
    <property type="entry name" value="RelE/ParE_toxin_dom_sf"/>
</dbReference>
<gene>
    <name evidence="1" type="ORF">DSM107014_15165</name>
</gene>
<accession>A0A941JQM1</accession>
<organism evidence="1 2">
    <name type="scientific">Gomphosphaeria aponina SAG 52.96 = DSM 107014</name>
    <dbReference type="NCBI Taxonomy" id="1521640"/>
    <lineage>
        <taxon>Bacteria</taxon>
        <taxon>Bacillati</taxon>
        <taxon>Cyanobacteriota</taxon>
        <taxon>Cyanophyceae</taxon>
        <taxon>Oscillatoriophycideae</taxon>
        <taxon>Chroococcales</taxon>
        <taxon>Gomphosphaeriaceae</taxon>
        <taxon>Gomphosphaeria</taxon>
    </lineage>
</organism>
<dbReference type="SUPFAM" id="SSF143011">
    <property type="entry name" value="RelE-like"/>
    <property type="match status" value="1"/>
</dbReference>
<dbReference type="InterPro" id="IPR007711">
    <property type="entry name" value="HigB-1"/>
</dbReference>
<evidence type="ECO:0000313" key="1">
    <source>
        <dbReference type="EMBL" id="MBR8829213.1"/>
    </source>
</evidence>
<proteinExistence type="predicted"/>
<dbReference type="AlphaFoldDB" id="A0A941JQM1"/>
<dbReference type="EMBL" id="JADQBC010000116">
    <property type="protein sequence ID" value="MBR8829213.1"/>
    <property type="molecule type" value="Genomic_DNA"/>
</dbReference>
<dbReference type="PANTHER" id="PTHR40266:SF2">
    <property type="entry name" value="TOXIN HIGB-1"/>
    <property type="match status" value="1"/>
</dbReference>
<dbReference type="Pfam" id="PF05015">
    <property type="entry name" value="HigB-like_toxin"/>
    <property type="match status" value="1"/>
</dbReference>
<dbReference type="PANTHER" id="PTHR40266">
    <property type="entry name" value="TOXIN HIGB-1"/>
    <property type="match status" value="1"/>
</dbReference>